<organism evidence="3 4">
    <name type="scientific">Streptomyces spongiae</name>
    <dbReference type="NCBI Taxonomy" id="565072"/>
    <lineage>
        <taxon>Bacteria</taxon>
        <taxon>Bacillati</taxon>
        <taxon>Actinomycetota</taxon>
        <taxon>Actinomycetes</taxon>
        <taxon>Kitasatosporales</taxon>
        <taxon>Streptomycetaceae</taxon>
        <taxon>Streptomyces</taxon>
    </lineage>
</organism>
<evidence type="ECO:0000256" key="1">
    <source>
        <dbReference type="SAM" id="MobiDB-lite"/>
    </source>
</evidence>
<feature type="domain" description="Isochorismatase-like" evidence="2">
    <location>
        <begin position="44"/>
        <end position="199"/>
    </location>
</feature>
<dbReference type="InterPro" id="IPR036380">
    <property type="entry name" value="Isochorismatase-like_sf"/>
</dbReference>
<feature type="region of interest" description="Disordered" evidence="1">
    <location>
        <begin position="1"/>
        <end position="21"/>
    </location>
</feature>
<reference evidence="3 4" key="1">
    <citation type="submission" date="2019-07" db="EMBL/GenBank/DDBJ databases">
        <title>New species of Amycolatopsis and Streptomyces.</title>
        <authorList>
            <person name="Duangmal K."/>
            <person name="Teo W.F.A."/>
            <person name="Lipun K."/>
        </authorList>
    </citation>
    <scope>NUCLEOTIDE SEQUENCE [LARGE SCALE GENOMIC DNA]</scope>
    <source>
        <strain evidence="3 4">NBRC 106415</strain>
    </source>
</reference>
<evidence type="ECO:0000259" key="2">
    <source>
        <dbReference type="Pfam" id="PF00857"/>
    </source>
</evidence>
<name>A0A5N8XBQ1_9ACTN</name>
<gene>
    <name evidence="3" type="ORF">FNH08_05080</name>
</gene>
<keyword evidence="4" id="KW-1185">Reference proteome</keyword>
<feature type="compositionally biased region" description="Polar residues" evidence="1">
    <location>
        <begin position="1"/>
        <end position="16"/>
    </location>
</feature>
<dbReference type="InterPro" id="IPR053152">
    <property type="entry name" value="Hydrolase_YcaC-like"/>
</dbReference>
<protein>
    <submittedName>
        <fullName evidence="3">Isochorismatase family protein</fullName>
    </submittedName>
</protein>
<dbReference type="EMBL" id="VJZC01000018">
    <property type="protein sequence ID" value="MPY56566.1"/>
    <property type="molecule type" value="Genomic_DNA"/>
</dbReference>
<dbReference type="RefSeq" id="WP_152770029.1">
    <property type="nucleotide sequence ID" value="NZ_VJZC01000018.1"/>
</dbReference>
<dbReference type="Gene3D" id="3.40.50.850">
    <property type="entry name" value="Isochorismatase-like"/>
    <property type="match status" value="1"/>
</dbReference>
<evidence type="ECO:0000313" key="3">
    <source>
        <dbReference type="EMBL" id="MPY56566.1"/>
    </source>
</evidence>
<dbReference type="OrthoDB" id="9789777at2"/>
<dbReference type="InterPro" id="IPR000868">
    <property type="entry name" value="Isochorismatase-like_dom"/>
</dbReference>
<sequence length="250" mass="27274">MSTTPVSDIVSSTKDSSLPDAVSVEEARRLGRFGHSKPTPDNSVILLIDHQVGLLSGVRDVSSLSELKANILGLAEVAKALEIPVLLTSSNAQWQNGDLLPELRELFPDLPVIRRTGIINAYEDPTFRAELKKITDTGRDHVILAGVTIGTCATFPTLSLLNDGFPVFPVVDACGAWNRYEAEAAMSRMTLAGAELTTVFALACELQEDWKKPTANAMLAPFRHHLPEYSLVVDNFWNNYGQKTVPDPFA</sequence>
<dbReference type="Proteomes" id="UP000400924">
    <property type="component" value="Unassembled WGS sequence"/>
</dbReference>
<evidence type="ECO:0000313" key="4">
    <source>
        <dbReference type="Proteomes" id="UP000400924"/>
    </source>
</evidence>
<comment type="caution">
    <text evidence="3">The sequence shown here is derived from an EMBL/GenBank/DDBJ whole genome shotgun (WGS) entry which is preliminary data.</text>
</comment>
<dbReference type="PANTHER" id="PTHR43559:SF1">
    <property type="entry name" value="HYDROLASE"/>
    <property type="match status" value="1"/>
</dbReference>
<accession>A0A5N8XBQ1</accession>
<dbReference type="SUPFAM" id="SSF52499">
    <property type="entry name" value="Isochorismatase-like hydrolases"/>
    <property type="match status" value="1"/>
</dbReference>
<dbReference type="Pfam" id="PF00857">
    <property type="entry name" value="Isochorismatase"/>
    <property type="match status" value="1"/>
</dbReference>
<dbReference type="AlphaFoldDB" id="A0A5N8XBQ1"/>
<dbReference type="PANTHER" id="PTHR43559">
    <property type="entry name" value="HYDROLASE YCAC-RELATED"/>
    <property type="match status" value="1"/>
</dbReference>
<proteinExistence type="predicted"/>